<dbReference type="RefSeq" id="WP_177136073.1">
    <property type="nucleotide sequence ID" value="NZ_VYGV01000011.1"/>
</dbReference>
<dbReference type="EMBL" id="VYGV01000011">
    <property type="protein sequence ID" value="NWF46168.1"/>
    <property type="molecule type" value="Genomic_DNA"/>
</dbReference>
<organism evidence="2 3">
    <name type="scientific">Hydrogenophaga aromaticivorans</name>
    <dbReference type="NCBI Taxonomy" id="2610898"/>
    <lineage>
        <taxon>Bacteria</taxon>
        <taxon>Pseudomonadati</taxon>
        <taxon>Pseudomonadota</taxon>
        <taxon>Betaproteobacteria</taxon>
        <taxon>Burkholderiales</taxon>
        <taxon>Comamonadaceae</taxon>
        <taxon>Hydrogenophaga</taxon>
    </lineage>
</organism>
<gene>
    <name evidence="2" type="ORF">F3K02_13025</name>
</gene>
<reference evidence="2 3" key="1">
    <citation type="submission" date="2019-09" db="EMBL/GenBank/DDBJ databases">
        <title>Hydrogenophaga aromatica sp. nov., isolated from a para-xylene-degrading enrichment culture.</title>
        <authorList>
            <person name="Tancsics A."/>
            <person name="Banerjee S."/>
        </authorList>
    </citation>
    <scope>NUCLEOTIDE SEQUENCE [LARGE SCALE GENOMIC DNA]</scope>
    <source>
        <strain evidence="2 3">D2P1</strain>
    </source>
</reference>
<evidence type="ECO:0000256" key="1">
    <source>
        <dbReference type="SAM" id="MobiDB-lite"/>
    </source>
</evidence>
<accession>A0A7Y8KYI6</accession>
<evidence type="ECO:0000313" key="3">
    <source>
        <dbReference type="Proteomes" id="UP000545507"/>
    </source>
</evidence>
<name>A0A7Y8KYI6_9BURK</name>
<dbReference type="Proteomes" id="UP000545507">
    <property type="component" value="Unassembled WGS sequence"/>
</dbReference>
<proteinExistence type="predicted"/>
<dbReference type="AlphaFoldDB" id="A0A7Y8KYI6"/>
<evidence type="ECO:0000313" key="2">
    <source>
        <dbReference type="EMBL" id="NWF46168.1"/>
    </source>
</evidence>
<keyword evidence="3" id="KW-1185">Reference proteome</keyword>
<feature type="region of interest" description="Disordered" evidence="1">
    <location>
        <begin position="1"/>
        <end position="21"/>
    </location>
</feature>
<comment type="caution">
    <text evidence="2">The sequence shown here is derived from an EMBL/GenBank/DDBJ whole genome shotgun (WGS) entry which is preliminary data.</text>
</comment>
<sequence length="67" mass="7338">MTTSSKEVGEQLKSYDPQTAEQVKADFDAGKTLPTDKDHDVNVMAKRFEAMGLPSSTFEKICKDAGL</sequence>
<protein>
    <submittedName>
        <fullName evidence="2">Uncharacterized protein</fullName>
    </submittedName>
</protein>